<organism evidence="7 9">
    <name type="scientific">Marivita cryptomonadis</name>
    <dbReference type="NCBI Taxonomy" id="505252"/>
    <lineage>
        <taxon>Bacteria</taxon>
        <taxon>Pseudomonadati</taxon>
        <taxon>Pseudomonadota</taxon>
        <taxon>Alphaproteobacteria</taxon>
        <taxon>Rhodobacterales</taxon>
        <taxon>Roseobacteraceae</taxon>
        <taxon>Marivita</taxon>
    </lineage>
</organism>
<keyword evidence="10" id="KW-1185">Reference proteome</keyword>
<sequence>MTLAGFLRLAVNTVTAPRDVARLLMAMNLPSQALWLAFALVIVLNTLMFSASLMLVPADDMFGPVLANPTVFGAMLAVSVAALIVAVTLCGRPLGGRASYAQIAILVIWLQALRVLLQGAVALVGPMSLFLSGVLISAGSVLGIWIFVNFIDVAHETGSLLRAGLVLLLAVVGMMLGLSLIFSLLGVSTGGIPGYV</sequence>
<feature type="transmembrane region" description="Helical" evidence="5">
    <location>
        <begin position="130"/>
        <end position="151"/>
    </location>
</feature>
<evidence type="ECO:0000259" key="6">
    <source>
        <dbReference type="Pfam" id="PF04893"/>
    </source>
</evidence>
<evidence type="ECO:0000313" key="10">
    <source>
        <dbReference type="Proteomes" id="UP000809440"/>
    </source>
</evidence>
<feature type="transmembrane region" description="Helical" evidence="5">
    <location>
        <begin position="163"/>
        <end position="187"/>
    </location>
</feature>
<evidence type="ECO:0000256" key="3">
    <source>
        <dbReference type="ARBA" id="ARBA00022989"/>
    </source>
</evidence>
<dbReference type="Proteomes" id="UP000755667">
    <property type="component" value="Unassembled WGS sequence"/>
</dbReference>
<comment type="subcellular location">
    <subcellularLocation>
        <location evidence="1">Membrane</location>
        <topology evidence="1">Multi-pass membrane protein</topology>
    </subcellularLocation>
</comment>
<keyword evidence="3 5" id="KW-1133">Transmembrane helix</keyword>
<feature type="transmembrane region" description="Helical" evidence="5">
    <location>
        <begin position="33"/>
        <end position="58"/>
    </location>
</feature>
<evidence type="ECO:0000313" key="9">
    <source>
        <dbReference type="Proteomes" id="UP000755667"/>
    </source>
</evidence>
<dbReference type="Proteomes" id="UP000809440">
    <property type="component" value="Unassembled WGS sequence"/>
</dbReference>
<dbReference type="GO" id="GO:0016020">
    <property type="term" value="C:membrane"/>
    <property type="evidence" value="ECO:0007669"/>
    <property type="project" value="UniProtKB-SubCell"/>
</dbReference>
<gene>
    <name evidence="7" type="ORF">JQX41_12515</name>
    <name evidence="8" type="ORF">JQX48_12520</name>
</gene>
<proteinExistence type="predicted"/>
<name>A0A9Q2NW86_9RHOB</name>
<keyword evidence="4 5" id="KW-0472">Membrane</keyword>
<dbReference type="InterPro" id="IPR006977">
    <property type="entry name" value="Yip1_dom"/>
</dbReference>
<dbReference type="OrthoDB" id="7872013at2"/>
<feature type="transmembrane region" description="Helical" evidence="5">
    <location>
        <begin position="70"/>
        <end position="91"/>
    </location>
</feature>
<dbReference type="Pfam" id="PF04893">
    <property type="entry name" value="Yip1"/>
    <property type="match status" value="1"/>
</dbReference>
<evidence type="ECO:0000256" key="4">
    <source>
        <dbReference type="ARBA" id="ARBA00023136"/>
    </source>
</evidence>
<evidence type="ECO:0000256" key="1">
    <source>
        <dbReference type="ARBA" id="ARBA00004141"/>
    </source>
</evidence>
<protein>
    <submittedName>
        <fullName evidence="7">YIP1 family protein</fullName>
    </submittedName>
</protein>
<comment type="caution">
    <text evidence="7">The sequence shown here is derived from an EMBL/GenBank/DDBJ whole genome shotgun (WGS) entry which is preliminary data.</text>
</comment>
<evidence type="ECO:0000313" key="7">
    <source>
        <dbReference type="EMBL" id="MBM2413132.1"/>
    </source>
</evidence>
<feature type="transmembrane region" description="Helical" evidence="5">
    <location>
        <begin position="103"/>
        <end position="124"/>
    </location>
</feature>
<dbReference type="RefSeq" id="WP_085632007.1">
    <property type="nucleotide sequence ID" value="NZ_JAFBWU010000007.1"/>
</dbReference>
<evidence type="ECO:0000256" key="2">
    <source>
        <dbReference type="ARBA" id="ARBA00022692"/>
    </source>
</evidence>
<reference evidence="7 10" key="1">
    <citation type="submission" date="2021-01" db="EMBL/GenBank/DDBJ databases">
        <title>Diatom-associated Roseobacters Show Island Model of Population Structure.</title>
        <authorList>
            <person name="Qu L."/>
            <person name="Feng X."/>
            <person name="Chen Y."/>
            <person name="Li L."/>
            <person name="Wang X."/>
            <person name="Hu Z."/>
            <person name="Wang H."/>
            <person name="Luo H."/>
        </authorList>
    </citation>
    <scope>NUCLEOTIDE SEQUENCE</scope>
    <source>
        <strain evidence="8 10">CC28-63</strain>
        <strain evidence="7">CC28-69</strain>
    </source>
</reference>
<evidence type="ECO:0000313" key="8">
    <source>
        <dbReference type="EMBL" id="MBM2417800.1"/>
    </source>
</evidence>
<accession>A0A9Q2NW86</accession>
<keyword evidence="2 5" id="KW-0812">Transmembrane</keyword>
<feature type="domain" description="Yip1" evidence="6">
    <location>
        <begin position="13"/>
        <end position="180"/>
    </location>
</feature>
<evidence type="ECO:0000256" key="5">
    <source>
        <dbReference type="SAM" id="Phobius"/>
    </source>
</evidence>
<dbReference type="EMBL" id="JAFBXE010000007">
    <property type="protein sequence ID" value="MBM2413132.1"/>
    <property type="molecule type" value="Genomic_DNA"/>
</dbReference>
<dbReference type="EMBL" id="JAFBXF010000007">
    <property type="protein sequence ID" value="MBM2417800.1"/>
    <property type="molecule type" value="Genomic_DNA"/>
</dbReference>
<dbReference type="AlphaFoldDB" id="A0A9Q2NW86"/>
<dbReference type="GeneID" id="62642436"/>